<protein>
    <submittedName>
        <fullName evidence="1">Chemotaxis signal transduction protein</fullName>
    </submittedName>
</protein>
<proteinExistence type="predicted"/>
<dbReference type="Proteomes" id="UP000009144">
    <property type="component" value="Chromosome"/>
</dbReference>
<dbReference type="GO" id="GO:0006935">
    <property type="term" value="P:chemotaxis"/>
    <property type="evidence" value="ECO:0007669"/>
    <property type="project" value="InterPro"/>
</dbReference>
<dbReference type="eggNOG" id="COG0835">
    <property type="taxonomic scope" value="Bacteria"/>
</dbReference>
<dbReference type="RefSeq" id="WP_014707528.1">
    <property type="nucleotide sequence ID" value="NC_017857.3"/>
</dbReference>
<dbReference type="KEGG" id="mej:Q7A_2363"/>
<dbReference type="Pfam" id="PF01584">
    <property type="entry name" value="CheW"/>
    <property type="match status" value="1"/>
</dbReference>
<dbReference type="PANTHER" id="PTHR22617">
    <property type="entry name" value="CHEMOTAXIS SENSOR HISTIDINE KINASE-RELATED"/>
    <property type="match status" value="1"/>
</dbReference>
<organism evidence="1 2">
    <name type="scientific">Methylophaga nitratireducenticrescens</name>
    <dbReference type="NCBI Taxonomy" id="754476"/>
    <lineage>
        <taxon>Bacteria</taxon>
        <taxon>Pseudomonadati</taxon>
        <taxon>Pseudomonadota</taxon>
        <taxon>Gammaproteobacteria</taxon>
        <taxon>Thiotrichales</taxon>
        <taxon>Piscirickettsiaceae</taxon>
        <taxon>Methylophaga</taxon>
    </lineage>
</organism>
<accession>I1XL94</accession>
<dbReference type="OrthoDB" id="5570983at2"/>
<name>I1XL94_METNJ</name>
<dbReference type="Gene3D" id="2.30.30.40">
    <property type="entry name" value="SH3 Domains"/>
    <property type="match status" value="1"/>
</dbReference>
<dbReference type="PATRIC" id="fig|754476.3.peg.2326"/>
<reference evidence="1 2" key="2">
    <citation type="journal article" date="2013" name="Int. J. Syst. Evol. Microbiol.">
        <title>Methylophaga nitratireducenticrescens sp. nov. and Methylophaga frappieri sp. nov., isolated from the biofilm of the methanol-fed denitrification system treating the seawater at the Montreal Biodome.</title>
        <authorList>
            <person name="Villeneuve C."/>
            <person name="Martineau C."/>
            <person name="Mauffrey F."/>
            <person name="Villemur R."/>
        </authorList>
    </citation>
    <scope>NUCLEOTIDE SEQUENCE [LARGE SCALE GENOMIC DNA]</scope>
    <source>
        <strain evidence="1 2">JAM1</strain>
    </source>
</reference>
<evidence type="ECO:0000313" key="1">
    <source>
        <dbReference type="EMBL" id="AFI85163.1"/>
    </source>
</evidence>
<evidence type="ECO:0000313" key="2">
    <source>
        <dbReference type="Proteomes" id="UP000009144"/>
    </source>
</evidence>
<dbReference type="InterPro" id="IPR039315">
    <property type="entry name" value="CheW"/>
</dbReference>
<reference evidence="1 2" key="1">
    <citation type="journal article" date="2012" name="J. Bacteriol.">
        <title>Complete genome sequences of Methylophaga sp. strain JAM1 and Methylophaga sp. strain JAM7.</title>
        <authorList>
            <person name="Villeneuve C."/>
            <person name="Martineau C."/>
            <person name="Mauffrey F."/>
            <person name="Villemur R."/>
        </authorList>
    </citation>
    <scope>NUCLEOTIDE SEQUENCE [LARGE SCALE GENOMIC DNA]</scope>
    <source>
        <strain evidence="1 2">JAM1</strain>
    </source>
</reference>
<keyword evidence="2" id="KW-1185">Reference proteome</keyword>
<dbReference type="STRING" id="754476.Q7A_2363"/>
<dbReference type="InterPro" id="IPR036061">
    <property type="entry name" value="CheW-like_dom_sf"/>
</dbReference>
<dbReference type="SUPFAM" id="SSF50341">
    <property type="entry name" value="CheW-like"/>
    <property type="match status" value="1"/>
</dbReference>
<gene>
    <name evidence="1" type="ordered locus">Q7A_2363</name>
</gene>
<dbReference type="AlphaFoldDB" id="I1XL94"/>
<dbReference type="GO" id="GO:0005829">
    <property type="term" value="C:cytosol"/>
    <property type="evidence" value="ECO:0007669"/>
    <property type="project" value="TreeGrafter"/>
</dbReference>
<dbReference type="PANTHER" id="PTHR22617:SF23">
    <property type="entry name" value="CHEMOTAXIS PROTEIN CHEW"/>
    <property type="match status" value="1"/>
</dbReference>
<dbReference type="InterPro" id="IPR002545">
    <property type="entry name" value="CheW-lke_dom"/>
</dbReference>
<sequence>MKSAANLTLENDLYQLIVINDQQYALPVHCITTVLALENILRLPGTASWLSGVVHVRNAIVPVININKLIEVDDPAHQSNCPLLVLLHHPLDSQRLLGLSVTDLTILMYPSELAEMASSSSTHQCLINSVKDDSQQIHLLDIANLFEQLLQGQN</sequence>
<dbReference type="HOGENOM" id="CLU_1702212_0_0_6"/>
<dbReference type="Gene3D" id="2.40.50.180">
    <property type="entry name" value="CheA-289, Domain 4"/>
    <property type="match status" value="1"/>
</dbReference>
<dbReference type="PROSITE" id="PS50851">
    <property type="entry name" value="CHEW"/>
    <property type="match status" value="1"/>
</dbReference>
<dbReference type="GO" id="GO:0007165">
    <property type="term" value="P:signal transduction"/>
    <property type="evidence" value="ECO:0007669"/>
    <property type="project" value="InterPro"/>
</dbReference>
<dbReference type="EMBL" id="CP003390">
    <property type="protein sequence ID" value="AFI85163.1"/>
    <property type="molecule type" value="Genomic_DNA"/>
</dbReference>